<dbReference type="Pfam" id="PF00528">
    <property type="entry name" value="BPD_transp_1"/>
    <property type="match status" value="1"/>
</dbReference>
<dbReference type="InterPro" id="IPR025966">
    <property type="entry name" value="OppC_N"/>
</dbReference>
<feature type="transmembrane region" description="Helical" evidence="7">
    <location>
        <begin position="142"/>
        <end position="161"/>
    </location>
</feature>
<dbReference type="SUPFAM" id="SSF161098">
    <property type="entry name" value="MetI-like"/>
    <property type="match status" value="1"/>
</dbReference>
<feature type="transmembrane region" description="Helical" evidence="7">
    <location>
        <begin position="38"/>
        <end position="59"/>
    </location>
</feature>
<evidence type="ECO:0000256" key="2">
    <source>
        <dbReference type="ARBA" id="ARBA00022448"/>
    </source>
</evidence>
<evidence type="ECO:0000313" key="9">
    <source>
        <dbReference type="EMBL" id="MBJ7603212.1"/>
    </source>
</evidence>
<comment type="subcellular location">
    <subcellularLocation>
        <location evidence="1 7">Cell membrane</location>
        <topology evidence="1 7">Multi-pass membrane protein</topology>
    </subcellularLocation>
</comment>
<dbReference type="GO" id="GO:0005886">
    <property type="term" value="C:plasma membrane"/>
    <property type="evidence" value="ECO:0007669"/>
    <property type="project" value="UniProtKB-SubCell"/>
</dbReference>
<evidence type="ECO:0000256" key="3">
    <source>
        <dbReference type="ARBA" id="ARBA00022475"/>
    </source>
</evidence>
<dbReference type="InterPro" id="IPR035906">
    <property type="entry name" value="MetI-like_sf"/>
</dbReference>
<feature type="transmembrane region" description="Helical" evidence="7">
    <location>
        <begin position="223"/>
        <end position="249"/>
    </location>
</feature>
<keyword evidence="6 7" id="KW-0472">Membrane</keyword>
<evidence type="ECO:0000313" key="10">
    <source>
        <dbReference type="Proteomes" id="UP000620075"/>
    </source>
</evidence>
<evidence type="ECO:0000256" key="4">
    <source>
        <dbReference type="ARBA" id="ARBA00022692"/>
    </source>
</evidence>
<dbReference type="InterPro" id="IPR050366">
    <property type="entry name" value="BP-dependent_transpt_permease"/>
</dbReference>
<dbReference type="Pfam" id="PF12911">
    <property type="entry name" value="OppC_N"/>
    <property type="match status" value="1"/>
</dbReference>
<dbReference type="PROSITE" id="PS50928">
    <property type="entry name" value="ABC_TM1"/>
    <property type="match status" value="1"/>
</dbReference>
<evidence type="ECO:0000259" key="8">
    <source>
        <dbReference type="PROSITE" id="PS50928"/>
    </source>
</evidence>
<gene>
    <name evidence="9" type="ORF">JF888_08515</name>
</gene>
<dbReference type="GO" id="GO:0055085">
    <property type="term" value="P:transmembrane transport"/>
    <property type="evidence" value="ECO:0007669"/>
    <property type="project" value="InterPro"/>
</dbReference>
<keyword evidence="2 7" id="KW-0813">Transport</keyword>
<evidence type="ECO:0000256" key="5">
    <source>
        <dbReference type="ARBA" id="ARBA00022989"/>
    </source>
</evidence>
<comment type="caution">
    <text evidence="9">The sequence shown here is derived from an EMBL/GenBank/DDBJ whole genome shotgun (WGS) entry which is preliminary data.</text>
</comment>
<feature type="domain" description="ABC transmembrane type-1" evidence="8">
    <location>
        <begin position="103"/>
        <end position="292"/>
    </location>
</feature>
<proteinExistence type="inferred from homology"/>
<evidence type="ECO:0000256" key="6">
    <source>
        <dbReference type="ARBA" id="ARBA00023136"/>
    </source>
</evidence>
<keyword evidence="4 7" id="KW-0812">Transmembrane</keyword>
<reference evidence="9 10" key="1">
    <citation type="submission" date="2020-10" db="EMBL/GenBank/DDBJ databases">
        <title>Ca. Dormibacterota MAGs.</title>
        <authorList>
            <person name="Montgomery K."/>
        </authorList>
    </citation>
    <scope>NUCLEOTIDE SEQUENCE [LARGE SCALE GENOMIC DNA]</scope>
    <source>
        <strain evidence="9">SC8811_S16_3</strain>
    </source>
</reference>
<sequence length="306" mass="33222">MESNELAAPRAAPLEPAGGRAGRGFWQHSWEELRSNRLGIASAVLLALLIVVALTAPFFSQFVTHFGTTQQDLNNPFSAPSRTHWLGTDELGRDTVTRLAYGARISLGVGFLTVAISLTIGAMVGLFAGFYGGVLDDVLMRIVDVVLALPPVFLFILMSILFRPNAITLSVIIASLGWASLARLVRSEVLSLRSREFIVATRSLGARNGRLIFRHVLPNSLQLMIVAASLGLAQVVLIEAALDFLGLGIQPPTPSWGNMLSNAQEYFVHSVWLVIFPGLMIFLTVLAANLLGNALRDAFDPRLRHL</sequence>
<name>A0A934KGL6_9BACT</name>
<protein>
    <submittedName>
        <fullName evidence="9">ABC transporter permease</fullName>
    </submittedName>
</protein>
<accession>A0A934KGL6</accession>
<dbReference type="Gene3D" id="1.10.3720.10">
    <property type="entry name" value="MetI-like"/>
    <property type="match status" value="1"/>
</dbReference>
<evidence type="ECO:0000256" key="7">
    <source>
        <dbReference type="RuleBase" id="RU363032"/>
    </source>
</evidence>
<dbReference type="PANTHER" id="PTHR43386:SF1">
    <property type="entry name" value="D,D-DIPEPTIDE TRANSPORT SYSTEM PERMEASE PROTEIN DDPC-RELATED"/>
    <property type="match status" value="1"/>
</dbReference>
<dbReference type="AlphaFoldDB" id="A0A934KGL6"/>
<dbReference type="CDD" id="cd06261">
    <property type="entry name" value="TM_PBP2"/>
    <property type="match status" value="1"/>
</dbReference>
<evidence type="ECO:0000256" key="1">
    <source>
        <dbReference type="ARBA" id="ARBA00004651"/>
    </source>
</evidence>
<feature type="transmembrane region" description="Helical" evidence="7">
    <location>
        <begin position="269"/>
        <end position="292"/>
    </location>
</feature>
<dbReference type="EMBL" id="JAEKNQ010000033">
    <property type="protein sequence ID" value="MBJ7603212.1"/>
    <property type="molecule type" value="Genomic_DNA"/>
</dbReference>
<dbReference type="PANTHER" id="PTHR43386">
    <property type="entry name" value="OLIGOPEPTIDE TRANSPORT SYSTEM PERMEASE PROTEIN APPC"/>
    <property type="match status" value="1"/>
</dbReference>
<feature type="transmembrane region" description="Helical" evidence="7">
    <location>
        <begin position="105"/>
        <end position="130"/>
    </location>
</feature>
<keyword evidence="5 7" id="KW-1133">Transmembrane helix</keyword>
<dbReference type="InterPro" id="IPR000515">
    <property type="entry name" value="MetI-like"/>
</dbReference>
<keyword evidence="3" id="KW-1003">Cell membrane</keyword>
<organism evidence="9 10">
    <name type="scientific">Candidatus Dormiibacter inghamiae</name>
    <dbReference type="NCBI Taxonomy" id="3127013"/>
    <lineage>
        <taxon>Bacteria</taxon>
        <taxon>Bacillati</taxon>
        <taxon>Candidatus Dormiibacterota</taxon>
        <taxon>Candidatus Dormibacteria</taxon>
        <taxon>Candidatus Dormibacterales</taxon>
        <taxon>Candidatus Dormibacteraceae</taxon>
        <taxon>Candidatus Dormiibacter</taxon>
    </lineage>
</organism>
<dbReference type="Proteomes" id="UP000620075">
    <property type="component" value="Unassembled WGS sequence"/>
</dbReference>
<comment type="similarity">
    <text evidence="7">Belongs to the binding-protein-dependent transport system permease family.</text>
</comment>